<dbReference type="InterPro" id="IPR044059">
    <property type="entry name" value="Csn1/TTC4_wheel"/>
</dbReference>
<dbReference type="EMBL" id="QQZK01000021">
    <property type="protein sequence ID" value="KAF5103529.1"/>
    <property type="molecule type" value="Genomic_DNA"/>
</dbReference>
<comment type="caution">
    <text evidence="7">The sequence shown here is derived from an EMBL/GenBank/DDBJ whole genome shotgun (WGS) entry which is preliminary data.</text>
</comment>
<evidence type="ECO:0000256" key="5">
    <source>
        <dbReference type="SAM" id="MobiDB-lite"/>
    </source>
</evidence>
<evidence type="ECO:0000313" key="8">
    <source>
        <dbReference type="EMBL" id="KAF5103529.1"/>
    </source>
</evidence>
<reference evidence="7 9" key="1">
    <citation type="submission" date="2014-03" db="EMBL/GenBank/DDBJ databases">
        <authorList>
            <person name="Casaregola S."/>
        </authorList>
    </citation>
    <scope>NUCLEOTIDE SEQUENCE [LARGE SCALE GENOMIC DNA]</scope>
    <source>
        <strain evidence="7 9">CLIB 918</strain>
    </source>
</reference>
<name>A0A0J9XAZ6_GEOCN</name>
<proteinExistence type="inferred from homology"/>
<dbReference type="Proteomes" id="UP000750522">
    <property type="component" value="Unassembled WGS sequence"/>
</dbReference>
<dbReference type="InterPro" id="IPR011990">
    <property type="entry name" value="TPR-like_helical_dom_sf"/>
</dbReference>
<keyword evidence="9" id="KW-1185">Reference proteome</keyword>
<dbReference type="EMBL" id="CCBN010000006">
    <property type="protein sequence ID" value="CDO54004.1"/>
    <property type="molecule type" value="Genomic_DNA"/>
</dbReference>
<evidence type="ECO:0000256" key="1">
    <source>
        <dbReference type="ARBA" id="ARBA00022737"/>
    </source>
</evidence>
<sequence length="428" mass="48789">MSSDNQEWQRPERYVPSGPDAPILPPQLSDFKYKDVDSFVKDLKKMPFFMTQLDDDDDVEGNKDLEALQAMSYEGDPHEIAENFKTQGNDCYKHKRYTDAVEYYTQAIAIDMSSSSDKKIEDIEERKKEADLLKAIKVACYSNRAACNLELRNYRRCINDCKSALMLDPTHVKSTFRAGKAYLATEHLGEAIQILEYGKTLFPEASDSSKPKPAQLQAIESLLETVLKRQKTLEALEEKRRAAAELKETKSRNLQAALDAHNFSVLMTSNVSRHVDDDDSNDNKLLPSDTKIQLEDPLNPASTLYLPILFLYPLEMQSDIIQQAETDSLLSDHIAQLFETPPPWFEKDFETYSRDYAYKNLLVYAQTRTGGLVKIGKNFSIEKVLSLKSPRIPIIDGVARFYILPKNKAQEWVAGWNKDQASKQLNGY</sequence>
<dbReference type="GO" id="GO:0030544">
    <property type="term" value="F:Hsp70 protein binding"/>
    <property type="evidence" value="ECO:0007669"/>
    <property type="project" value="TreeGrafter"/>
</dbReference>
<reference evidence="8" key="3">
    <citation type="submission" date="2020-01" db="EMBL/GenBank/DDBJ databases">
        <authorList>
            <person name="Perkins V."/>
            <person name="Lessard M.-H."/>
            <person name="Dugat-Bony E."/>
            <person name="Frenette M."/>
            <person name="Labrie S."/>
        </authorList>
    </citation>
    <scope>NUCLEOTIDE SEQUENCE</scope>
    <source>
        <strain evidence="8">LMA-70</strain>
    </source>
</reference>
<dbReference type="Pfam" id="PF18972">
    <property type="entry name" value="Wheel"/>
    <property type="match status" value="1"/>
</dbReference>
<dbReference type="STRING" id="1173061.A0A0J9XAZ6"/>
<dbReference type="AlphaFoldDB" id="A0A0J9XAZ6"/>
<keyword evidence="1" id="KW-0677">Repeat</keyword>
<gene>
    <name evidence="7" type="ORF">BN980_GECA06s03222g</name>
    <name evidence="8" type="ORF">DV451_001420</name>
</gene>
<dbReference type="CDD" id="cd21381">
    <property type="entry name" value="CTWD_TTC4"/>
    <property type="match status" value="1"/>
</dbReference>
<evidence type="ECO:0000256" key="2">
    <source>
        <dbReference type="ARBA" id="ARBA00022803"/>
    </source>
</evidence>
<comment type="similarity">
    <text evidence="3">Belongs to the TTC4 family.</text>
</comment>
<evidence type="ECO:0000313" key="9">
    <source>
        <dbReference type="Proteomes" id="UP000242525"/>
    </source>
</evidence>
<dbReference type="SMART" id="SM00028">
    <property type="entry name" value="TPR"/>
    <property type="match status" value="3"/>
</dbReference>
<dbReference type="Proteomes" id="UP000242525">
    <property type="component" value="Unassembled WGS sequence"/>
</dbReference>
<keyword evidence="2" id="KW-0802">TPR repeat</keyword>
<feature type="coiled-coil region" evidence="4">
    <location>
        <begin position="219"/>
        <end position="253"/>
    </location>
</feature>
<dbReference type="GO" id="GO:0006457">
    <property type="term" value="P:protein folding"/>
    <property type="evidence" value="ECO:0007669"/>
    <property type="project" value="TreeGrafter"/>
</dbReference>
<evidence type="ECO:0000313" key="7">
    <source>
        <dbReference type="EMBL" id="CDO54004.1"/>
    </source>
</evidence>
<dbReference type="InterPro" id="IPR019734">
    <property type="entry name" value="TPR_rpt"/>
</dbReference>
<dbReference type="OrthoDB" id="420195at2759"/>
<evidence type="ECO:0000256" key="4">
    <source>
        <dbReference type="SAM" id="Coils"/>
    </source>
</evidence>
<feature type="region of interest" description="Disordered" evidence="5">
    <location>
        <begin position="1"/>
        <end position="26"/>
    </location>
</feature>
<dbReference type="GO" id="GO:0005634">
    <property type="term" value="C:nucleus"/>
    <property type="evidence" value="ECO:0007669"/>
    <property type="project" value="TreeGrafter"/>
</dbReference>
<keyword evidence="4" id="KW-0175">Coiled coil</keyword>
<dbReference type="SUPFAM" id="SSF48452">
    <property type="entry name" value="TPR-like"/>
    <property type="match status" value="1"/>
</dbReference>
<dbReference type="PANTHER" id="PTHR46035">
    <property type="entry name" value="TETRATRICOPEPTIDE REPEAT PROTEIN 4"/>
    <property type="match status" value="1"/>
</dbReference>
<protein>
    <submittedName>
        <fullName evidence="7">Similar to Saccharomyces cerevisiae YBR155W CNS1 TPR-containing co-chaperone</fullName>
    </submittedName>
</protein>
<feature type="domain" description="Cns1/TTC4 wheel" evidence="6">
    <location>
        <begin position="296"/>
        <end position="416"/>
    </location>
</feature>
<evidence type="ECO:0000259" key="6">
    <source>
        <dbReference type="Pfam" id="PF18972"/>
    </source>
</evidence>
<evidence type="ECO:0000256" key="3">
    <source>
        <dbReference type="ARBA" id="ARBA00023602"/>
    </source>
</evidence>
<organism evidence="7 9">
    <name type="scientific">Geotrichum candidum</name>
    <name type="common">Oospora lactis</name>
    <name type="synonym">Dipodascus geotrichum</name>
    <dbReference type="NCBI Taxonomy" id="1173061"/>
    <lineage>
        <taxon>Eukaryota</taxon>
        <taxon>Fungi</taxon>
        <taxon>Dikarya</taxon>
        <taxon>Ascomycota</taxon>
        <taxon>Saccharomycotina</taxon>
        <taxon>Dipodascomycetes</taxon>
        <taxon>Dipodascales</taxon>
        <taxon>Dipodascaceae</taxon>
        <taxon>Geotrichum</taxon>
    </lineage>
</organism>
<accession>A0A0J9XAZ6</accession>
<reference evidence="8" key="2">
    <citation type="journal article" date="2020" name="Front. Microbiol.">
        <title>Phenotypic and Genetic Characterization of the Cheese Ripening Yeast Geotrichum candidum.</title>
        <authorList>
            <person name="Perkins V."/>
            <person name="Vignola S."/>
            <person name="Lessard M.H."/>
            <person name="Plante P.L."/>
            <person name="Corbeil J."/>
            <person name="Dugat-Bony E."/>
            <person name="Frenette M."/>
            <person name="Labrie S."/>
        </authorList>
    </citation>
    <scope>NUCLEOTIDE SEQUENCE</scope>
    <source>
        <strain evidence="8">LMA-70</strain>
    </source>
</reference>
<dbReference type="Gene3D" id="1.25.40.10">
    <property type="entry name" value="Tetratricopeptide repeat domain"/>
    <property type="match status" value="1"/>
</dbReference>
<dbReference type="GO" id="GO:0051879">
    <property type="term" value="F:Hsp90 protein binding"/>
    <property type="evidence" value="ECO:0007669"/>
    <property type="project" value="InterPro"/>
</dbReference>
<dbReference type="PANTHER" id="PTHR46035:SF1">
    <property type="entry name" value="TETRATRICOPEPTIDE REPEAT PROTEIN 4"/>
    <property type="match status" value="1"/>
</dbReference>
<dbReference type="GO" id="GO:0005829">
    <property type="term" value="C:cytosol"/>
    <property type="evidence" value="ECO:0007669"/>
    <property type="project" value="TreeGrafter"/>
</dbReference>